<reference evidence="1" key="1">
    <citation type="journal article" date="2017" name="Nature">
        <title>The sunflower genome provides insights into oil metabolism, flowering and Asterid evolution.</title>
        <authorList>
            <person name="Badouin H."/>
            <person name="Gouzy J."/>
            <person name="Grassa C.J."/>
            <person name="Murat F."/>
            <person name="Staton S.E."/>
            <person name="Cottret L."/>
            <person name="Lelandais-Briere C."/>
            <person name="Owens G.L."/>
            <person name="Carrere S."/>
            <person name="Mayjonade B."/>
            <person name="Legrand L."/>
            <person name="Gill N."/>
            <person name="Kane N.C."/>
            <person name="Bowers J.E."/>
            <person name="Hubner S."/>
            <person name="Bellec A."/>
            <person name="Berard A."/>
            <person name="Berges H."/>
            <person name="Blanchet N."/>
            <person name="Boniface M.C."/>
            <person name="Brunel D."/>
            <person name="Catrice O."/>
            <person name="Chaidir N."/>
            <person name="Claudel C."/>
            <person name="Donnadieu C."/>
            <person name="Faraut T."/>
            <person name="Fievet G."/>
            <person name="Helmstetter N."/>
            <person name="King M."/>
            <person name="Knapp S.J."/>
            <person name="Lai Z."/>
            <person name="Le Paslier M.C."/>
            <person name="Lippi Y."/>
            <person name="Lorenzon L."/>
            <person name="Mandel J.R."/>
            <person name="Marage G."/>
            <person name="Marchand G."/>
            <person name="Marquand E."/>
            <person name="Bret-Mestries E."/>
            <person name="Morien E."/>
            <person name="Nambeesan S."/>
            <person name="Nguyen T."/>
            <person name="Pegot-Espagnet P."/>
            <person name="Pouilly N."/>
            <person name="Raftis F."/>
            <person name="Sallet E."/>
            <person name="Schiex T."/>
            <person name="Thomas J."/>
            <person name="Vandecasteele C."/>
            <person name="Vares D."/>
            <person name="Vear F."/>
            <person name="Vautrin S."/>
            <person name="Crespi M."/>
            <person name="Mangin B."/>
            <person name="Burke J.M."/>
            <person name="Salse J."/>
            <person name="Munos S."/>
            <person name="Vincourt P."/>
            <person name="Rieseberg L.H."/>
            <person name="Langlade N.B."/>
        </authorList>
    </citation>
    <scope>NUCLEOTIDE SEQUENCE</scope>
    <source>
        <tissue evidence="1">Leaves</tissue>
    </source>
</reference>
<name>A0A9K3E3T8_HELAN</name>
<proteinExistence type="predicted"/>
<dbReference type="EMBL" id="MNCJ02000330">
    <property type="protein sequence ID" value="KAF5766323.1"/>
    <property type="molecule type" value="Genomic_DNA"/>
</dbReference>
<dbReference type="Proteomes" id="UP000215914">
    <property type="component" value="Unassembled WGS sequence"/>
</dbReference>
<dbReference type="AlphaFoldDB" id="A0A9K3E3T8"/>
<accession>A0A9K3E3T8</accession>
<gene>
    <name evidence="1" type="ORF">HanXRQr2_Chr15g0714021</name>
</gene>
<comment type="caution">
    <text evidence="1">The sequence shown here is derived from an EMBL/GenBank/DDBJ whole genome shotgun (WGS) entry which is preliminary data.</text>
</comment>
<organism evidence="1 2">
    <name type="scientific">Helianthus annuus</name>
    <name type="common">Common sunflower</name>
    <dbReference type="NCBI Taxonomy" id="4232"/>
    <lineage>
        <taxon>Eukaryota</taxon>
        <taxon>Viridiplantae</taxon>
        <taxon>Streptophyta</taxon>
        <taxon>Embryophyta</taxon>
        <taxon>Tracheophyta</taxon>
        <taxon>Spermatophyta</taxon>
        <taxon>Magnoliopsida</taxon>
        <taxon>eudicotyledons</taxon>
        <taxon>Gunneridae</taxon>
        <taxon>Pentapetalae</taxon>
        <taxon>asterids</taxon>
        <taxon>campanulids</taxon>
        <taxon>Asterales</taxon>
        <taxon>Asteraceae</taxon>
        <taxon>Asteroideae</taxon>
        <taxon>Heliantheae alliance</taxon>
        <taxon>Heliantheae</taxon>
        <taxon>Helianthus</taxon>
    </lineage>
</organism>
<protein>
    <submittedName>
        <fullName evidence="1">Uncharacterized protein</fullName>
    </submittedName>
</protein>
<sequence length="51" mass="5698">MSNLESAGVTGTGPVRLLAETLKAWRTVRLRAGMEPVNRFHSSRRIMSLSR</sequence>
<dbReference type="Gramene" id="mRNA:HanXRQr2_Chr15g0714021">
    <property type="protein sequence ID" value="CDS:HanXRQr2_Chr15g0714021.1"/>
    <property type="gene ID" value="HanXRQr2_Chr15g0714021"/>
</dbReference>
<reference evidence="1" key="2">
    <citation type="submission" date="2020-06" db="EMBL/GenBank/DDBJ databases">
        <title>Helianthus annuus Genome sequencing and assembly Release 2.</title>
        <authorList>
            <person name="Gouzy J."/>
            <person name="Langlade N."/>
            <person name="Munos S."/>
        </authorList>
    </citation>
    <scope>NUCLEOTIDE SEQUENCE</scope>
    <source>
        <tissue evidence="1">Leaves</tissue>
    </source>
</reference>
<keyword evidence="2" id="KW-1185">Reference proteome</keyword>
<evidence type="ECO:0000313" key="2">
    <source>
        <dbReference type="Proteomes" id="UP000215914"/>
    </source>
</evidence>
<evidence type="ECO:0000313" key="1">
    <source>
        <dbReference type="EMBL" id="KAF5766323.1"/>
    </source>
</evidence>